<proteinExistence type="inferred from homology"/>
<dbReference type="PRINTS" id="PR00463">
    <property type="entry name" value="EP450I"/>
</dbReference>
<evidence type="ECO:0000256" key="4">
    <source>
        <dbReference type="ARBA" id="ARBA00023033"/>
    </source>
</evidence>
<evidence type="ECO:0000256" key="1">
    <source>
        <dbReference type="ARBA" id="ARBA00010617"/>
    </source>
</evidence>
<dbReference type="InterPro" id="IPR050182">
    <property type="entry name" value="Cytochrome_P450_fam2"/>
</dbReference>
<dbReference type="PROSITE" id="PS00086">
    <property type="entry name" value="CYTOCHROME_P450"/>
    <property type="match status" value="1"/>
</dbReference>
<feature type="non-terminal residue" evidence="7">
    <location>
        <position position="1"/>
    </location>
</feature>
<evidence type="ECO:0000256" key="2">
    <source>
        <dbReference type="ARBA" id="ARBA00022723"/>
    </source>
</evidence>
<dbReference type="GO" id="GO:0005506">
    <property type="term" value="F:iron ion binding"/>
    <property type="evidence" value="ECO:0007669"/>
    <property type="project" value="InterPro"/>
</dbReference>
<evidence type="ECO:0000256" key="3">
    <source>
        <dbReference type="ARBA" id="ARBA00023004"/>
    </source>
</evidence>
<evidence type="ECO:0000256" key="6">
    <source>
        <dbReference type="RuleBase" id="RU000461"/>
    </source>
</evidence>
<protein>
    <recommendedName>
        <fullName evidence="9">Cytochrome P450</fullName>
    </recommendedName>
</protein>
<reference evidence="8" key="1">
    <citation type="submission" date="2022-10" db="EMBL/GenBank/DDBJ databases">
        <title>Genome assembly of Pristionchus species.</title>
        <authorList>
            <person name="Yoshida K."/>
            <person name="Sommer R.J."/>
        </authorList>
    </citation>
    <scope>NUCLEOTIDE SEQUENCE [LARGE SCALE GENOMIC DNA]</scope>
    <source>
        <strain evidence="8">RS5460</strain>
    </source>
</reference>
<dbReference type="InterPro" id="IPR017972">
    <property type="entry name" value="Cyt_P450_CS"/>
</dbReference>
<keyword evidence="6" id="KW-0560">Oxidoreductase</keyword>
<dbReference type="Pfam" id="PF00067">
    <property type="entry name" value="p450"/>
    <property type="match status" value="1"/>
</dbReference>
<dbReference type="PRINTS" id="PR00385">
    <property type="entry name" value="P450"/>
</dbReference>
<dbReference type="Proteomes" id="UP001328107">
    <property type="component" value="Unassembled WGS sequence"/>
</dbReference>
<comment type="cofactor">
    <cofactor evidence="5">
        <name>heme</name>
        <dbReference type="ChEBI" id="CHEBI:30413"/>
    </cofactor>
</comment>
<dbReference type="SUPFAM" id="SSF48264">
    <property type="entry name" value="Cytochrome P450"/>
    <property type="match status" value="1"/>
</dbReference>
<accession>A0AAN5CWZ9</accession>
<dbReference type="InterPro" id="IPR001128">
    <property type="entry name" value="Cyt_P450"/>
</dbReference>
<name>A0AAN5CWZ9_9BILA</name>
<dbReference type="AlphaFoldDB" id="A0AAN5CWZ9"/>
<keyword evidence="8" id="KW-1185">Reference proteome</keyword>
<dbReference type="GO" id="GO:0020037">
    <property type="term" value="F:heme binding"/>
    <property type="evidence" value="ECO:0007669"/>
    <property type="project" value="InterPro"/>
</dbReference>
<dbReference type="GO" id="GO:0016712">
    <property type="term" value="F:oxidoreductase activity, acting on paired donors, with incorporation or reduction of molecular oxygen, reduced flavin or flavoprotein as one donor, and incorporation of one atom of oxygen"/>
    <property type="evidence" value="ECO:0007669"/>
    <property type="project" value="TreeGrafter"/>
</dbReference>
<gene>
    <name evidence="7" type="ORF">PMAYCL1PPCAC_22045</name>
</gene>
<dbReference type="PANTHER" id="PTHR24300">
    <property type="entry name" value="CYTOCHROME P450 508A4-RELATED"/>
    <property type="match status" value="1"/>
</dbReference>
<evidence type="ECO:0000313" key="7">
    <source>
        <dbReference type="EMBL" id="GMR51850.1"/>
    </source>
</evidence>
<comment type="similarity">
    <text evidence="1 6">Belongs to the cytochrome P450 family.</text>
</comment>
<dbReference type="InterPro" id="IPR036396">
    <property type="entry name" value="Cyt_P450_sf"/>
</dbReference>
<keyword evidence="5 6" id="KW-0349">Heme</keyword>
<organism evidence="7 8">
    <name type="scientific">Pristionchus mayeri</name>
    <dbReference type="NCBI Taxonomy" id="1317129"/>
    <lineage>
        <taxon>Eukaryota</taxon>
        <taxon>Metazoa</taxon>
        <taxon>Ecdysozoa</taxon>
        <taxon>Nematoda</taxon>
        <taxon>Chromadorea</taxon>
        <taxon>Rhabditida</taxon>
        <taxon>Rhabditina</taxon>
        <taxon>Diplogasteromorpha</taxon>
        <taxon>Diplogasteroidea</taxon>
        <taxon>Neodiplogasteridae</taxon>
        <taxon>Pristionchus</taxon>
    </lineage>
</organism>
<keyword evidence="2 5" id="KW-0479">Metal-binding</keyword>
<comment type="caution">
    <text evidence="7">The sequence shown here is derived from an EMBL/GenBank/DDBJ whole genome shotgun (WGS) entry which is preliminary data.</text>
</comment>
<feature type="binding site" description="axial binding residue" evidence="5">
    <location>
        <position position="296"/>
    </location>
    <ligand>
        <name>heme</name>
        <dbReference type="ChEBI" id="CHEBI:30413"/>
    </ligand>
    <ligandPart>
        <name>Fe</name>
        <dbReference type="ChEBI" id="CHEBI:18248"/>
    </ligandPart>
</feature>
<dbReference type="GO" id="GO:0006805">
    <property type="term" value="P:xenobiotic metabolic process"/>
    <property type="evidence" value="ECO:0007669"/>
    <property type="project" value="TreeGrafter"/>
</dbReference>
<dbReference type="Gene3D" id="1.10.630.10">
    <property type="entry name" value="Cytochrome P450"/>
    <property type="match status" value="1"/>
</dbReference>
<dbReference type="GO" id="GO:0006082">
    <property type="term" value="P:organic acid metabolic process"/>
    <property type="evidence" value="ECO:0007669"/>
    <property type="project" value="TreeGrafter"/>
</dbReference>
<evidence type="ECO:0000256" key="5">
    <source>
        <dbReference type="PIRSR" id="PIRSR602401-1"/>
    </source>
</evidence>
<dbReference type="GO" id="GO:0005737">
    <property type="term" value="C:cytoplasm"/>
    <property type="evidence" value="ECO:0007669"/>
    <property type="project" value="TreeGrafter"/>
</dbReference>
<dbReference type="PANTHER" id="PTHR24300:SF338">
    <property type="entry name" value="CYTOCHROME P450 CYP36A1-RELATED"/>
    <property type="match status" value="1"/>
</dbReference>
<dbReference type="InterPro" id="IPR002401">
    <property type="entry name" value="Cyt_P450_E_grp-I"/>
</dbReference>
<sequence>VHHYAQEIVARWRTSDGEAVDVSENIQRAVGNIIWHITFGVSLEFDNPVLIKFRELQAELLPKMGGPLMMFVELFPSLRRFDFLFGHQMRRLRQLFDGTNVYLIEGIKQCESSFNADNRPSCYTEAFLAEKKRREEAGIPEGNFHFMQLLCSAATLWGAGFDTSVSVIRMAVLELVNNPEAQTRIQKEIDDVIGARRISFEDLKLMPYTHAFLQEVYRLGNALPLNFMRKTSQAVEIDGHIIPAGTTILPQFSMVHTDPSEFERPDFFCPERHLNDEGQFVKDPRITPFSMGKRSCLGEQLARMEIFVMLTTFVQTCTFSPIGPVPPPIEFTTGFSRQPCDFRVKIQPRN</sequence>
<evidence type="ECO:0008006" key="9">
    <source>
        <dbReference type="Google" id="ProtNLM"/>
    </source>
</evidence>
<keyword evidence="3 5" id="KW-0408">Iron</keyword>
<keyword evidence="4 6" id="KW-0503">Monooxygenase</keyword>
<dbReference type="EMBL" id="BTRK01000005">
    <property type="protein sequence ID" value="GMR51850.1"/>
    <property type="molecule type" value="Genomic_DNA"/>
</dbReference>
<evidence type="ECO:0000313" key="8">
    <source>
        <dbReference type="Proteomes" id="UP001328107"/>
    </source>
</evidence>